<dbReference type="GO" id="GO:0004519">
    <property type="term" value="F:endonuclease activity"/>
    <property type="evidence" value="ECO:0007669"/>
    <property type="project" value="InterPro"/>
</dbReference>
<dbReference type="InterPro" id="IPR027434">
    <property type="entry name" value="Homing_endonucl"/>
</dbReference>
<dbReference type="PROSITE" id="PS50819">
    <property type="entry name" value="INTEIN_ENDONUCLEASE"/>
    <property type="match status" value="1"/>
</dbReference>
<organism evidence="2 3">
    <name type="scientific">Candidatus Nomurabacteria bacterium RIFCSPHIGHO2_01_FULL_42_15</name>
    <dbReference type="NCBI Taxonomy" id="1801742"/>
    <lineage>
        <taxon>Bacteria</taxon>
        <taxon>Candidatus Nomuraibacteriota</taxon>
    </lineage>
</organism>
<accession>A0A1F6VGE1</accession>
<feature type="domain" description="DOD-type homing endonuclease" evidence="1">
    <location>
        <begin position="24"/>
        <end position="170"/>
    </location>
</feature>
<sequence length="223" mass="26177">MYVPIYKKINKDFFKKWNTEMAYVLGFIYADGNIICTKRNTWFWSLQINDKDILEEIKKVLNSEHVISKKKIYNNQGQSYRLQVGSKEMCEDLMHLGLTERKSKTILLPKVPKKYFPDFLRGYFDGDGGVWVGFKNKKRIHKIYAISTAFTSGSREFLIALKEVLSEYEILGGSLVQKERGFDLKYSIGDSLILYKIMYNDTCTLFLKRKKDKFEGYIAKMRS</sequence>
<dbReference type="AlphaFoldDB" id="A0A1F6VGE1"/>
<reference evidence="2 3" key="1">
    <citation type="journal article" date="2016" name="Nat. Commun.">
        <title>Thousands of microbial genomes shed light on interconnected biogeochemical processes in an aquifer system.</title>
        <authorList>
            <person name="Anantharaman K."/>
            <person name="Brown C.T."/>
            <person name="Hug L.A."/>
            <person name="Sharon I."/>
            <person name="Castelle C.J."/>
            <person name="Probst A.J."/>
            <person name="Thomas B.C."/>
            <person name="Singh A."/>
            <person name="Wilkins M.J."/>
            <person name="Karaoz U."/>
            <person name="Brodie E.L."/>
            <person name="Williams K.H."/>
            <person name="Hubbard S.S."/>
            <person name="Banfield J.F."/>
        </authorList>
    </citation>
    <scope>NUCLEOTIDE SEQUENCE [LARGE SCALE GENOMIC DNA]</scope>
</reference>
<name>A0A1F6VGE1_9BACT</name>
<protein>
    <recommendedName>
        <fullName evidence="1">DOD-type homing endonuclease domain-containing protein</fullName>
    </recommendedName>
</protein>
<dbReference type="EMBL" id="MFTS01000001">
    <property type="protein sequence ID" value="OGI68721.1"/>
    <property type="molecule type" value="Genomic_DNA"/>
</dbReference>
<proteinExistence type="predicted"/>
<evidence type="ECO:0000313" key="3">
    <source>
        <dbReference type="Proteomes" id="UP000178235"/>
    </source>
</evidence>
<dbReference type="Pfam" id="PF14528">
    <property type="entry name" value="LAGLIDADG_3"/>
    <property type="match status" value="1"/>
</dbReference>
<dbReference type="SUPFAM" id="SSF55608">
    <property type="entry name" value="Homing endonucleases"/>
    <property type="match status" value="2"/>
</dbReference>
<dbReference type="Gene3D" id="3.10.28.10">
    <property type="entry name" value="Homing endonucleases"/>
    <property type="match status" value="1"/>
</dbReference>
<dbReference type="Proteomes" id="UP000178235">
    <property type="component" value="Unassembled WGS sequence"/>
</dbReference>
<evidence type="ECO:0000259" key="1">
    <source>
        <dbReference type="PROSITE" id="PS50819"/>
    </source>
</evidence>
<evidence type="ECO:0000313" key="2">
    <source>
        <dbReference type="EMBL" id="OGI68721.1"/>
    </source>
</evidence>
<comment type="caution">
    <text evidence="2">The sequence shown here is derived from an EMBL/GenBank/DDBJ whole genome shotgun (WGS) entry which is preliminary data.</text>
</comment>
<gene>
    <name evidence="2" type="ORF">A2738_00215</name>
</gene>
<dbReference type="InterPro" id="IPR004042">
    <property type="entry name" value="Intein_endonuc_central"/>
</dbReference>
<dbReference type="InterPro" id="IPR004860">
    <property type="entry name" value="LAGLIDADG_dom"/>
</dbReference>